<evidence type="ECO:0000313" key="2">
    <source>
        <dbReference type="Proteomes" id="UP000574317"/>
    </source>
</evidence>
<proteinExistence type="predicted"/>
<reference evidence="1 2" key="1">
    <citation type="submission" date="2020-05" db="EMBL/GenBank/DDBJ databases">
        <title>Identification and distribution of gene clusters putatively required for synthesis of sphingolipid metabolism inhibitors in phylogenetically diverse species of the filamentous fungus Fusarium.</title>
        <authorList>
            <person name="Kim H.-S."/>
            <person name="Busman M."/>
            <person name="Brown D.W."/>
            <person name="Divon H."/>
            <person name="Uhlig S."/>
            <person name="Proctor R.H."/>
        </authorList>
    </citation>
    <scope>NUCLEOTIDE SEQUENCE [LARGE SCALE GENOMIC DNA]</scope>
    <source>
        <strain evidence="1 2">NRRL 25196</strain>
    </source>
</reference>
<evidence type="ECO:0000313" key="1">
    <source>
        <dbReference type="EMBL" id="KAF5554182.1"/>
    </source>
</evidence>
<organism evidence="1 2">
    <name type="scientific">Fusarium napiforme</name>
    <dbReference type="NCBI Taxonomy" id="42672"/>
    <lineage>
        <taxon>Eukaryota</taxon>
        <taxon>Fungi</taxon>
        <taxon>Dikarya</taxon>
        <taxon>Ascomycota</taxon>
        <taxon>Pezizomycotina</taxon>
        <taxon>Sordariomycetes</taxon>
        <taxon>Hypocreomycetidae</taxon>
        <taxon>Hypocreales</taxon>
        <taxon>Nectriaceae</taxon>
        <taxon>Fusarium</taxon>
        <taxon>Fusarium fujikuroi species complex</taxon>
    </lineage>
</organism>
<dbReference type="Proteomes" id="UP000574317">
    <property type="component" value="Unassembled WGS sequence"/>
</dbReference>
<keyword evidence="2" id="KW-1185">Reference proteome</keyword>
<accession>A0A8H5N694</accession>
<name>A0A8H5N694_9HYPO</name>
<protein>
    <recommendedName>
        <fullName evidence="3">Transcription factor domain-containing protein</fullName>
    </recommendedName>
</protein>
<gene>
    <name evidence="1" type="ORF">FNAPI_6517</name>
</gene>
<sequence length="743" mass="83874">MREIRTSTHIITVRGSTTYDRIYADDSEPPTSARPLSESGPCGWDLTEHGQAELMQDMFSHRYRTYPEEVAEEKLKKTVDILLRERGCTLDTLLEDEVFESFPLVRYGCTGEYEYEDRGLSMPGLILAILLVTTPPCNHMECLKTKRLHVTILAMLPILQSVLGRSNGVIRTQALVAVYEYGHGLYYQSHLNLNSAICMASRIEMPQSIRLELALELRLSLMLLDCMLALSTHHRDEGWLPHRDEGWLPLICQPGHAMVRDVEDNLATLRTPEGDPRPGETIQSALSMHQSVSIAGYVLQHIHDSKRSPRSSRHECDAVYAQTLRMMEVALNDKTRDMHHSVLLSSCLLLHHAHISITCQPWKLLEPDQWLAFYSSRQSTWRLLKNVLCSFSDDEQDELHLESLISLMPSMNSLCIIVNDPEDVSTVEEIAAVMPYIRYAAQRWAGISKMLTVARNPVSCEYRYPTELLTSATGKDTSQPSPTDRFLVLGRCGWDLTEPGQAQLTKAMLAYDSNDPVASAGLGDQVREVFRDRGCTIQELLEDPAFESLPLVESLRTTGIPHRSHPVDSSWAILHLAILLVATPPCDHKTCSQTKRLYVTVKAFLHNGREADVDLSSILTSLEWRLSLMLIDILVALQALHRKHDWIPLACPPHHDIVRAIKHNFTVLKTPNGAPRPESASQRVLDLGKIVFQCGRILQHVHESKRDPRTDCELIVEIDNSIPPFGDDPKHLDLAELLQLPTR</sequence>
<comment type="caution">
    <text evidence="1">The sequence shown here is derived from an EMBL/GenBank/DDBJ whole genome shotgun (WGS) entry which is preliminary data.</text>
</comment>
<dbReference type="AlphaFoldDB" id="A0A8H5N694"/>
<dbReference type="EMBL" id="JAAOAO010000239">
    <property type="protein sequence ID" value="KAF5554182.1"/>
    <property type="molecule type" value="Genomic_DNA"/>
</dbReference>
<evidence type="ECO:0008006" key="3">
    <source>
        <dbReference type="Google" id="ProtNLM"/>
    </source>
</evidence>